<evidence type="ECO:0000313" key="5">
    <source>
        <dbReference type="EMBL" id="SUZ77647.1"/>
    </source>
</evidence>
<gene>
    <name evidence="5" type="ORF">METZ01_LOCUS30501</name>
</gene>
<dbReference type="Pfam" id="PF08489">
    <property type="entry name" value="TiaS_FLD"/>
    <property type="match status" value="1"/>
</dbReference>
<proteinExistence type="predicted"/>
<evidence type="ECO:0000256" key="1">
    <source>
        <dbReference type="SAM" id="MobiDB-lite"/>
    </source>
</evidence>
<accession>A0A381QHS7</accession>
<dbReference type="Gene3D" id="3.30.70.2200">
    <property type="match status" value="1"/>
</dbReference>
<dbReference type="Gene3D" id="3.90.600.20">
    <property type="match status" value="1"/>
</dbReference>
<sequence>MDDTDHPEVGCTTERMDNLIRTIRNDLDVEVVERRLVRLWPFAERRTRGNGALGVVIDIRGEDRKALLAICREWFEVLLSDAEKFPPTKYAPSPCMVISPTSTPEEWYWSAVRGHVDAPSRHREATEYGCIVLSSMPSWGVVGASAAISWIPSPSSSWELIAWREPSLVGTRREVDHRAISSLEEFHPETFVNRDPTKGRGLIAPRTPCPVLYGIRGATSQAVSQAHEWLQSRGDVERCAEHAAHRTNQLSDDHIASTMTGTIVSGPKETKGGHSHLVAFSGSRPVTLVAFSEGGPVNGLLRRLSPGDIVSWTGLVSPDGSIHLEKLCLDSPTPRIVSRPVCCSNTMRSAGRNQGLRCITCGSTGKKAWTSRRPDLQNSPTSGAWVEPTASNRRHLARPISLGPIY</sequence>
<dbReference type="AlphaFoldDB" id="A0A381QHS7"/>
<dbReference type="EMBL" id="UINC01001325">
    <property type="protein sequence ID" value="SUZ77647.1"/>
    <property type="molecule type" value="Genomic_DNA"/>
</dbReference>
<reference evidence="5" key="1">
    <citation type="submission" date="2018-05" db="EMBL/GenBank/DDBJ databases">
        <authorList>
            <person name="Lanie J.A."/>
            <person name="Ng W.-L."/>
            <person name="Kazmierczak K.M."/>
            <person name="Andrzejewski T.M."/>
            <person name="Davidsen T.M."/>
            <person name="Wayne K.J."/>
            <person name="Tettelin H."/>
            <person name="Glass J.I."/>
            <person name="Rusch D."/>
            <person name="Podicherti R."/>
            <person name="Tsui H.-C.T."/>
            <person name="Winkler M.E."/>
        </authorList>
    </citation>
    <scope>NUCLEOTIDE SEQUENCE</scope>
</reference>
<dbReference type="PANTHER" id="PTHR40705">
    <property type="entry name" value="TRNA(ILE2) 2-AGMATINYLCYTIDINE SYNTHETASE TIAS"/>
    <property type="match status" value="1"/>
</dbReference>
<evidence type="ECO:0000259" key="4">
    <source>
        <dbReference type="Pfam" id="PF23783"/>
    </source>
</evidence>
<dbReference type="InterPro" id="IPR013696">
    <property type="entry name" value="TiaS_FLD"/>
</dbReference>
<dbReference type="Pfam" id="PF22641">
    <property type="entry name" value="TiaS_TCKD"/>
    <property type="match status" value="1"/>
</dbReference>
<evidence type="ECO:0000259" key="3">
    <source>
        <dbReference type="Pfam" id="PF22641"/>
    </source>
</evidence>
<feature type="domain" description="TiaS C-terminal zinc ribbon" evidence="4">
    <location>
        <begin position="340"/>
        <end position="367"/>
    </location>
</feature>
<evidence type="ECO:0000259" key="2">
    <source>
        <dbReference type="Pfam" id="PF08489"/>
    </source>
</evidence>
<name>A0A381QHS7_9ZZZZ</name>
<feature type="domain" description="TiaS-like TCKD" evidence="3">
    <location>
        <begin position="1"/>
        <end position="120"/>
    </location>
</feature>
<protein>
    <submittedName>
        <fullName evidence="5">Uncharacterized protein</fullName>
    </submittedName>
</protein>
<organism evidence="5">
    <name type="scientific">marine metagenome</name>
    <dbReference type="NCBI Taxonomy" id="408172"/>
    <lineage>
        <taxon>unclassified sequences</taxon>
        <taxon>metagenomes</taxon>
        <taxon>ecological metagenomes</taxon>
    </lineage>
</organism>
<dbReference type="InterPro" id="IPR055394">
    <property type="entry name" value="Zn_ribbon_TiaS"/>
</dbReference>
<feature type="region of interest" description="Disordered" evidence="1">
    <location>
        <begin position="369"/>
        <end position="390"/>
    </location>
</feature>
<feature type="domain" description="TiaS FLD" evidence="2">
    <location>
        <begin position="140"/>
        <end position="254"/>
    </location>
</feature>
<dbReference type="PANTHER" id="PTHR40705:SF2">
    <property type="entry name" value="DUF1743 DOMAIN-CONTAINING PROTEIN"/>
    <property type="match status" value="1"/>
</dbReference>
<dbReference type="InterPro" id="IPR053870">
    <property type="entry name" value="TiaS-like_TCKD"/>
</dbReference>
<dbReference type="Pfam" id="PF23783">
    <property type="entry name" value="Zn_ribbon_TiaS"/>
    <property type="match status" value="1"/>
</dbReference>